<dbReference type="Proteomes" id="UP001597389">
    <property type="component" value="Unassembled WGS sequence"/>
</dbReference>
<evidence type="ECO:0000313" key="17">
    <source>
        <dbReference type="EMBL" id="MFD2158365.1"/>
    </source>
</evidence>
<evidence type="ECO:0000256" key="4">
    <source>
        <dbReference type="ARBA" id="ARBA00023163"/>
    </source>
</evidence>
<dbReference type="Pfam" id="PF04563">
    <property type="entry name" value="RNA_pol_Rpb2_1"/>
    <property type="match status" value="1"/>
</dbReference>
<dbReference type="EMBL" id="JBHUJB010000022">
    <property type="protein sequence ID" value="MFD2158365.1"/>
    <property type="molecule type" value="Genomic_DNA"/>
</dbReference>
<evidence type="ECO:0000256" key="7">
    <source>
        <dbReference type="RuleBase" id="RU000434"/>
    </source>
</evidence>
<feature type="domain" description="RNA polymerase Rpb2" evidence="15">
    <location>
        <begin position="447"/>
        <end position="515"/>
    </location>
</feature>
<dbReference type="InterPro" id="IPR037033">
    <property type="entry name" value="DNA-dir_RNAP_su2_hyb_sf"/>
</dbReference>
<evidence type="ECO:0000256" key="6">
    <source>
        <dbReference type="HAMAP-Rule" id="MF_01321"/>
    </source>
</evidence>
<dbReference type="InterPro" id="IPR007641">
    <property type="entry name" value="RNA_pol_Rpb2_7"/>
</dbReference>
<evidence type="ECO:0000313" key="18">
    <source>
        <dbReference type="Proteomes" id="UP001597389"/>
    </source>
</evidence>
<comment type="caution">
    <text evidence="17">The sequence shown here is derived from an EMBL/GenBank/DDBJ whole genome shotgun (WGS) entry which is preliminary data.</text>
</comment>
<dbReference type="InterPro" id="IPR010243">
    <property type="entry name" value="RNA_pol_bsu_bac"/>
</dbReference>
<keyword evidence="9" id="KW-0175">Coiled coil</keyword>
<evidence type="ECO:0000256" key="10">
    <source>
        <dbReference type="SAM" id="MobiDB-lite"/>
    </source>
</evidence>
<dbReference type="PROSITE" id="PS01166">
    <property type="entry name" value="RNA_POL_BETA"/>
    <property type="match status" value="1"/>
</dbReference>
<feature type="domain" description="DNA-directed RNA polymerase beta subunit external 1" evidence="16">
    <location>
        <begin position="525"/>
        <end position="591"/>
    </location>
</feature>
<feature type="coiled-coil region" evidence="9">
    <location>
        <begin position="901"/>
        <end position="928"/>
    </location>
</feature>
<feature type="region of interest" description="Disordered" evidence="10">
    <location>
        <begin position="1265"/>
        <end position="1297"/>
    </location>
</feature>
<protein>
    <recommendedName>
        <fullName evidence="6 8">DNA-directed RNA polymerase subunit beta</fullName>
        <shortName evidence="6">RNAP subunit beta</shortName>
        <ecNumber evidence="6 8">2.7.7.6</ecNumber>
    </recommendedName>
    <alternativeName>
        <fullName evidence="6">RNA polymerase subunit beta</fullName>
    </alternativeName>
    <alternativeName>
        <fullName evidence="6">Transcriptase subunit beta</fullName>
    </alternativeName>
</protein>
<dbReference type="Pfam" id="PF10385">
    <property type="entry name" value="RNA_pol_Rpb2_45"/>
    <property type="match status" value="1"/>
</dbReference>
<evidence type="ECO:0000256" key="3">
    <source>
        <dbReference type="ARBA" id="ARBA00022695"/>
    </source>
</evidence>
<dbReference type="InterPro" id="IPR019462">
    <property type="entry name" value="DNA-dir_RNA_pol_bsu_external_1"/>
</dbReference>
<evidence type="ECO:0000256" key="1">
    <source>
        <dbReference type="ARBA" id="ARBA00022478"/>
    </source>
</evidence>
<feature type="domain" description="RNA polymerase Rpb2" evidence="13">
    <location>
        <begin position="275"/>
        <end position="386"/>
    </location>
</feature>
<dbReference type="InterPro" id="IPR037034">
    <property type="entry name" value="RNA_pol_Rpb2_2_sf"/>
</dbReference>
<dbReference type="InterPro" id="IPR015712">
    <property type="entry name" value="DNA-dir_RNA_pol_su2"/>
</dbReference>
<evidence type="ECO:0000256" key="8">
    <source>
        <dbReference type="RuleBase" id="RU363031"/>
    </source>
</evidence>
<name>A0ABW4Z9F2_9BACT</name>
<evidence type="ECO:0000259" key="11">
    <source>
        <dbReference type="Pfam" id="PF00562"/>
    </source>
</evidence>
<comment type="catalytic activity">
    <reaction evidence="5 6 8">
        <text>RNA(n) + a ribonucleoside 5'-triphosphate = RNA(n+1) + diphosphate</text>
        <dbReference type="Rhea" id="RHEA:21248"/>
        <dbReference type="Rhea" id="RHEA-COMP:14527"/>
        <dbReference type="Rhea" id="RHEA-COMP:17342"/>
        <dbReference type="ChEBI" id="CHEBI:33019"/>
        <dbReference type="ChEBI" id="CHEBI:61557"/>
        <dbReference type="ChEBI" id="CHEBI:140395"/>
        <dbReference type="EC" id="2.7.7.6"/>
    </reaction>
</comment>
<keyword evidence="1 6" id="KW-0240">DNA-directed RNA polymerase</keyword>
<organism evidence="17 18">
    <name type="scientific">Rubritalea tangerina</name>
    <dbReference type="NCBI Taxonomy" id="430798"/>
    <lineage>
        <taxon>Bacteria</taxon>
        <taxon>Pseudomonadati</taxon>
        <taxon>Verrucomicrobiota</taxon>
        <taxon>Verrucomicrobiia</taxon>
        <taxon>Verrucomicrobiales</taxon>
        <taxon>Rubritaleaceae</taxon>
        <taxon>Rubritalea</taxon>
    </lineage>
</organism>
<dbReference type="Gene3D" id="3.90.1100.10">
    <property type="match status" value="2"/>
</dbReference>
<dbReference type="InterPro" id="IPR007121">
    <property type="entry name" value="RNA_pol_bsu_CS"/>
</dbReference>
<dbReference type="Pfam" id="PF04565">
    <property type="entry name" value="RNA_pol_Rpb2_3"/>
    <property type="match status" value="1"/>
</dbReference>
<evidence type="ECO:0000256" key="2">
    <source>
        <dbReference type="ARBA" id="ARBA00022679"/>
    </source>
</evidence>
<dbReference type="HAMAP" id="MF_01321">
    <property type="entry name" value="RNApol_bact_RpoB"/>
    <property type="match status" value="1"/>
</dbReference>
<accession>A0ABW4Z9F2</accession>
<evidence type="ECO:0000256" key="9">
    <source>
        <dbReference type="SAM" id="Coils"/>
    </source>
</evidence>
<dbReference type="Pfam" id="PF04560">
    <property type="entry name" value="RNA_pol_Rpb2_7"/>
    <property type="match status" value="1"/>
</dbReference>
<feature type="domain" description="DNA-directed RNA polymerase subunit 2 hybrid-binding" evidence="11">
    <location>
        <begin position="697"/>
        <end position="1193"/>
    </location>
</feature>
<dbReference type="EC" id="2.7.7.6" evidence="6 8"/>
<dbReference type="Gene3D" id="3.90.1110.10">
    <property type="entry name" value="RNA polymerase Rpb2, domain 2"/>
    <property type="match status" value="1"/>
</dbReference>
<evidence type="ECO:0000256" key="5">
    <source>
        <dbReference type="ARBA" id="ARBA00048552"/>
    </source>
</evidence>
<dbReference type="Pfam" id="PF00562">
    <property type="entry name" value="RNA_pol_Rpb2_6"/>
    <property type="match status" value="1"/>
</dbReference>
<dbReference type="NCBIfam" id="NF001616">
    <property type="entry name" value="PRK00405.1"/>
    <property type="match status" value="1"/>
</dbReference>
<dbReference type="InterPro" id="IPR014724">
    <property type="entry name" value="RNA_pol_RPB2_OB-fold"/>
</dbReference>
<comment type="function">
    <text evidence="6 8">DNA-dependent RNA polymerase catalyzes the transcription of DNA into RNA using the four ribonucleoside triphosphates as substrates.</text>
</comment>
<proteinExistence type="inferred from homology"/>
<feature type="domain" description="RNA polymerase Rpb2" evidence="12">
    <location>
        <begin position="1195"/>
        <end position="1267"/>
    </location>
</feature>
<dbReference type="NCBIfam" id="TIGR02013">
    <property type="entry name" value="rpoB"/>
    <property type="match status" value="1"/>
</dbReference>
<keyword evidence="2 6" id="KW-0808">Transferase</keyword>
<feature type="domain" description="RNA polymerase beta subunit protrusion" evidence="14">
    <location>
        <begin position="19"/>
        <end position="431"/>
    </location>
</feature>
<keyword evidence="18" id="KW-1185">Reference proteome</keyword>
<evidence type="ECO:0000259" key="16">
    <source>
        <dbReference type="Pfam" id="PF10385"/>
    </source>
</evidence>
<dbReference type="InterPro" id="IPR007120">
    <property type="entry name" value="DNA-dir_RNAP_su2_dom"/>
</dbReference>
<dbReference type="InterPro" id="IPR007642">
    <property type="entry name" value="RNA_pol_Rpb2_2"/>
</dbReference>
<dbReference type="Pfam" id="PF04561">
    <property type="entry name" value="RNA_pol_Rpb2_2"/>
    <property type="match status" value="1"/>
</dbReference>
<feature type="compositionally biased region" description="Acidic residues" evidence="10">
    <location>
        <begin position="1286"/>
        <end position="1297"/>
    </location>
</feature>
<dbReference type="InterPro" id="IPR007644">
    <property type="entry name" value="RNA_pol_bsu_protrusion"/>
</dbReference>
<dbReference type="Gene3D" id="2.40.270.10">
    <property type="entry name" value="DNA-directed RNA polymerase, subunit 2, domain 6"/>
    <property type="match status" value="1"/>
</dbReference>
<dbReference type="GO" id="GO:0000428">
    <property type="term" value="C:DNA-directed RNA polymerase complex"/>
    <property type="evidence" value="ECO:0007669"/>
    <property type="project" value="UniProtKB-KW"/>
</dbReference>
<keyword evidence="3 6" id="KW-0548">Nucleotidyltransferase</keyword>
<sequence>MAERRYFGTIDEVIEPPNLIEVQSKSYEDFLQKDVPATQRVETGLQAVLKEVFPIKSYDETIELDFNAYDIEDPKATALEALQTGESFSAALYVTFKLKDETGTKKERVYMGELPMMTRRGTFVINGAERVIVSQLHRSPGICFEKSLHLNGKELFSFRIIPDRGSWLETQFDTNDLLYVYLDRRRRRRKFLATTFLRALGYPSNRELCEQFYAIKELKLSEDMDEEELSSMVPFEDILDGEVVVAKRYEPLTIGVVRQLIALDLKKIEVIDSREDEILLKSLKKDPSHDEESALKDIYKKLRPGDPPTAANAKALLKRLFFDEKKYDLTRVGRYKINQKLGIEVDAATRTMVGEDFLHATKYLLKLKKGEGVLDDIDHLGSRRVRAVGELLANQCRVGLARTERLVKERMTLFDVNIEGMTPQKLINPKALSAVVRDFFGRSQLSQFMDQTNPLAELTHKRRLSALGPGGLNRDRAGFEVRDVHPSHYGRICPIETPEGPNIGLINSMCTYARINEFGFIETPYRKVQNGKVTNQIEYVTADQEENFLIAQANNPIDKGGKFLNERVTARESGGEFIEVDPLTVDYMDVSPKQLVSVAAGLIPFLEHDDANRALMGSNMQRQGVPLLVSEAPYVGTGLEAKAAQDSRAVVVSESEGIVAASTGEVIIVTKDGELPVSDEQFLSDTASVTTNFDKGIFVYPLRKFMRSNAGTCMNQKPVVHRGDKVKIGSVLADGPNTQGGELALGRNVLVAFMPWNGYNFEDAIVISERVVKEDVYTSIHISEYECAARDTKLGPEEITRDIPNVGEEALKNLDHDGIVRIGAEVKPGDILVGKITPKSETELAPEERLLRAIFGEKAADVKDTSLRVPSGTIGIVQDIRISTHGLARRKGGDMDPAEMKKQLKKINDDYKKKKDALTDQLTEKLSDILLGEKIPLDVVNAQSGEIIIPANRKITKTLLRKLAAIHDHIEIDPSPIRNKILEIISSFEGRFSELDTDRERRLDQMESGDEVDPGVIKEVKVYVAKKRKLSVGDKMAGRHGNKGVVATIVPEEDMPFLDDGTPVDICLNPLGVPSRMNVGQVLETHLGVAAKALGFNVATPIFDGIPEEKVWEFMSEAKKVDGFTWIGDGKDGSTGGKSTLYDGRTGEAFHQPVVVGQIYMLKLGHLVADKIHARAVGPYSLVTQQPLGGKAQYGGQRFGEMEVWALEAYGAAYTLQEMLTVKSDDVQGRTRIYEAIVKGDNNLEAGTPESFNVLMKEMQSLGLDVRPGKGHEEDTGGGTAGGDLGSDDFSLDDLTL</sequence>
<dbReference type="GO" id="GO:0003899">
    <property type="term" value="F:DNA-directed RNA polymerase activity"/>
    <property type="evidence" value="ECO:0007669"/>
    <property type="project" value="UniProtKB-EC"/>
</dbReference>
<dbReference type="InterPro" id="IPR007645">
    <property type="entry name" value="RNA_pol_Rpb2_3"/>
</dbReference>
<comment type="subunit">
    <text evidence="6 8">The RNAP catalytic core consists of 2 alpha, 1 beta, 1 beta' and 1 omega subunit. When a sigma factor is associated with the core the holoenzyme is formed, which can initiate transcription.</text>
</comment>
<evidence type="ECO:0000259" key="14">
    <source>
        <dbReference type="Pfam" id="PF04563"/>
    </source>
</evidence>
<evidence type="ECO:0000259" key="13">
    <source>
        <dbReference type="Pfam" id="PF04561"/>
    </source>
</evidence>
<dbReference type="Gene3D" id="3.90.1800.10">
    <property type="entry name" value="RNA polymerase alpha subunit dimerisation domain"/>
    <property type="match status" value="1"/>
</dbReference>
<dbReference type="Gene3D" id="2.40.50.100">
    <property type="match status" value="1"/>
</dbReference>
<dbReference type="RefSeq" id="WP_377086447.1">
    <property type="nucleotide sequence ID" value="NZ_JBHSJL010000014.1"/>
</dbReference>
<dbReference type="PANTHER" id="PTHR20856">
    <property type="entry name" value="DNA-DIRECTED RNA POLYMERASE I SUBUNIT 2"/>
    <property type="match status" value="1"/>
</dbReference>
<gene>
    <name evidence="6 17" type="primary">rpoB</name>
    <name evidence="17" type="ORF">ACFSW8_05605</name>
</gene>
<evidence type="ECO:0000259" key="12">
    <source>
        <dbReference type="Pfam" id="PF04560"/>
    </source>
</evidence>
<dbReference type="Gene3D" id="2.40.50.150">
    <property type="match status" value="1"/>
</dbReference>
<evidence type="ECO:0000259" key="15">
    <source>
        <dbReference type="Pfam" id="PF04565"/>
    </source>
</evidence>
<dbReference type="SUPFAM" id="SSF64484">
    <property type="entry name" value="beta and beta-prime subunits of DNA dependent RNA-polymerase"/>
    <property type="match status" value="1"/>
</dbReference>
<reference evidence="18" key="1">
    <citation type="journal article" date="2019" name="Int. J. Syst. Evol. Microbiol.">
        <title>The Global Catalogue of Microorganisms (GCM) 10K type strain sequencing project: providing services to taxonomists for standard genome sequencing and annotation.</title>
        <authorList>
            <consortium name="The Broad Institute Genomics Platform"/>
            <consortium name="The Broad Institute Genome Sequencing Center for Infectious Disease"/>
            <person name="Wu L."/>
            <person name="Ma J."/>
        </authorList>
    </citation>
    <scope>NUCLEOTIDE SEQUENCE [LARGE SCALE GENOMIC DNA]</scope>
    <source>
        <strain evidence="18">CCUG 57942</strain>
    </source>
</reference>
<keyword evidence="4 6" id="KW-0804">Transcription</keyword>
<comment type="similarity">
    <text evidence="6 7">Belongs to the RNA polymerase beta chain family.</text>
</comment>
<dbReference type="CDD" id="cd00653">
    <property type="entry name" value="RNA_pol_B_RPB2"/>
    <property type="match status" value="1"/>
</dbReference>